<dbReference type="CDD" id="cd01327">
    <property type="entry name" value="KAZAL_PSTI"/>
    <property type="match status" value="1"/>
</dbReference>
<gene>
    <name evidence="6" type="ORF">JZ751_029364</name>
</gene>
<organism evidence="6 7">
    <name type="scientific">Albula glossodonta</name>
    <name type="common">roundjaw bonefish</name>
    <dbReference type="NCBI Taxonomy" id="121402"/>
    <lineage>
        <taxon>Eukaryota</taxon>
        <taxon>Metazoa</taxon>
        <taxon>Chordata</taxon>
        <taxon>Craniata</taxon>
        <taxon>Vertebrata</taxon>
        <taxon>Euteleostomi</taxon>
        <taxon>Actinopterygii</taxon>
        <taxon>Neopterygii</taxon>
        <taxon>Teleostei</taxon>
        <taxon>Albuliformes</taxon>
        <taxon>Albulidae</taxon>
        <taxon>Albula</taxon>
    </lineage>
</organism>
<keyword evidence="2" id="KW-0964">Secreted</keyword>
<feature type="domain" description="Kazal-like" evidence="5">
    <location>
        <begin position="37"/>
        <end position="94"/>
    </location>
</feature>
<evidence type="ECO:0000256" key="2">
    <source>
        <dbReference type="ARBA" id="ARBA00022525"/>
    </source>
</evidence>
<evidence type="ECO:0000313" key="6">
    <source>
        <dbReference type="EMBL" id="KAG9349046.1"/>
    </source>
</evidence>
<reference evidence="6" key="1">
    <citation type="thesis" date="2021" institute="BYU ScholarsArchive" country="Provo, UT, USA">
        <title>Applications of and Algorithms for Genome Assembly and Genomic Analyses with an Emphasis on Marine Teleosts.</title>
        <authorList>
            <person name="Pickett B.D."/>
        </authorList>
    </citation>
    <scope>NUCLEOTIDE SEQUENCE</scope>
    <source>
        <strain evidence="6">HI-2016</strain>
    </source>
</reference>
<proteinExistence type="predicted"/>
<dbReference type="PROSITE" id="PS00282">
    <property type="entry name" value="KAZAL_1"/>
    <property type="match status" value="1"/>
</dbReference>
<dbReference type="PANTHER" id="PTHR21312:SF28">
    <property type="entry name" value="OVOINHIBITOR-RELATED"/>
    <property type="match status" value="1"/>
</dbReference>
<dbReference type="GO" id="GO:0030414">
    <property type="term" value="F:peptidase inhibitor activity"/>
    <property type="evidence" value="ECO:0007669"/>
    <property type="project" value="UniProtKB-KW"/>
</dbReference>
<comment type="caution">
    <text evidence="6">The sequence shown here is derived from an EMBL/GenBank/DDBJ whole genome shotgun (WGS) entry which is preliminary data.</text>
</comment>
<dbReference type="OrthoDB" id="126772at2759"/>
<dbReference type="Pfam" id="PF00050">
    <property type="entry name" value="Kazal_1"/>
    <property type="match status" value="1"/>
</dbReference>
<name>A0A8T2PBF0_9TELE</name>
<keyword evidence="4" id="KW-1015">Disulfide bond</keyword>
<dbReference type="AlphaFoldDB" id="A0A8T2PBF0"/>
<dbReference type="GO" id="GO:0005576">
    <property type="term" value="C:extracellular region"/>
    <property type="evidence" value="ECO:0007669"/>
    <property type="project" value="UniProtKB-SubCell"/>
</dbReference>
<protein>
    <recommendedName>
        <fullName evidence="5">Kazal-like domain-containing protein</fullName>
    </recommendedName>
</protein>
<dbReference type="InterPro" id="IPR036058">
    <property type="entry name" value="Kazal_dom_sf"/>
</dbReference>
<keyword evidence="3" id="KW-0646">Protease inhibitor</keyword>
<accession>A0A8T2PBF0</accession>
<dbReference type="InterPro" id="IPR002350">
    <property type="entry name" value="Kazal_dom"/>
</dbReference>
<keyword evidence="7" id="KW-1185">Reference proteome</keyword>
<dbReference type="PANTHER" id="PTHR21312">
    <property type="entry name" value="SERINE PROTEASE INHIBITOR"/>
    <property type="match status" value="1"/>
</dbReference>
<dbReference type="SMART" id="SM00280">
    <property type="entry name" value="KAZAL"/>
    <property type="match status" value="1"/>
</dbReference>
<dbReference type="Proteomes" id="UP000824540">
    <property type="component" value="Unassembled WGS sequence"/>
</dbReference>
<dbReference type="PROSITE" id="PS51465">
    <property type="entry name" value="KAZAL_2"/>
    <property type="match status" value="1"/>
</dbReference>
<evidence type="ECO:0000256" key="3">
    <source>
        <dbReference type="ARBA" id="ARBA00022690"/>
    </source>
</evidence>
<evidence type="ECO:0000259" key="5">
    <source>
        <dbReference type="PROSITE" id="PS51465"/>
    </source>
</evidence>
<evidence type="ECO:0000256" key="4">
    <source>
        <dbReference type="ARBA" id="ARBA00023157"/>
    </source>
</evidence>
<sequence>MTKENGVWLNQDKDLMCVGVGEQDYVLFSMAEESRPQPRKPECDKRAEDGFCPKILDPVCGTDGNTYSNECTLCYENKLRHTDVMIKHRGTCESVLLTESQLLILLLQGAERVRQDLVLSVLRLAVWHHGQQGAQGLLPPVVIRGGQQLGHKVAPALFGQQGEQGDLSILPQALLVRGVWDGIQARLRDQLLWKRAL</sequence>
<dbReference type="EMBL" id="JAFBMS010000010">
    <property type="protein sequence ID" value="KAG9349046.1"/>
    <property type="molecule type" value="Genomic_DNA"/>
</dbReference>
<evidence type="ECO:0000256" key="1">
    <source>
        <dbReference type="ARBA" id="ARBA00004613"/>
    </source>
</evidence>
<comment type="subcellular location">
    <subcellularLocation>
        <location evidence="1">Secreted</location>
    </subcellularLocation>
</comment>
<dbReference type="Gene3D" id="3.30.60.30">
    <property type="match status" value="1"/>
</dbReference>
<evidence type="ECO:0000313" key="7">
    <source>
        <dbReference type="Proteomes" id="UP000824540"/>
    </source>
</evidence>
<dbReference type="SUPFAM" id="SSF100895">
    <property type="entry name" value="Kazal-type serine protease inhibitors"/>
    <property type="match status" value="1"/>
</dbReference>